<dbReference type="InterPro" id="IPR036322">
    <property type="entry name" value="WD40_repeat_dom_sf"/>
</dbReference>
<evidence type="ECO:0000313" key="7">
    <source>
        <dbReference type="EMBL" id="CAE4634117.1"/>
    </source>
</evidence>
<dbReference type="AlphaFoldDB" id="A0A6V2K420"/>
<protein>
    <recommendedName>
        <fullName evidence="6">CRAL-TRIO domain-containing protein</fullName>
    </recommendedName>
</protein>
<dbReference type="SMART" id="SM00320">
    <property type="entry name" value="WD40"/>
    <property type="match status" value="3"/>
</dbReference>
<proteinExistence type="inferred from homology"/>
<reference evidence="8" key="1">
    <citation type="submission" date="2021-01" db="EMBL/GenBank/DDBJ databases">
        <authorList>
            <person name="Corre E."/>
            <person name="Pelletier E."/>
            <person name="Niang G."/>
            <person name="Scheremetjew M."/>
            <person name="Finn R."/>
            <person name="Kale V."/>
            <person name="Holt S."/>
            <person name="Cochrane G."/>
            <person name="Meng A."/>
            <person name="Brown T."/>
            <person name="Cohen L."/>
        </authorList>
    </citation>
    <scope>NUCLEOTIDE SEQUENCE</scope>
    <source>
        <strain evidence="8">GSO104</strain>
    </source>
</reference>
<organism evidence="8">
    <name type="scientific">Ditylum brightwellii</name>
    <dbReference type="NCBI Taxonomy" id="49249"/>
    <lineage>
        <taxon>Eukaryota</taxon>
        <taxon>Sar</taxon>
        <taxon>Stramenopiles</taxon>
        <taxon>Ochrophyta</taxon>
        <taxon>Bacillariophyta</taxon>
        <taxon>Mediophyceae</taxon>
        <taxon>Lithodesmiophycidae</taxon>
        <taxon>Lithodesmiales</taxon>
        <taxon>Lithodesmiaceae</taxon>
        <taxon>Ditylum</taxon>
    </lineage>
</organism>
<feature type="compositionally biased region" description="Polar residues" evidence="4">
    <location>
        <begin position="1"/>
        <end position="19"/>
    </location>
</feature>
<dbReference type="PROSITE" id="PS50191">
    <property type="entry name" value="CRAL_TRIO"/>
    <property type="match status" value="1"/>
</dbReference>
<gene>
    <name evidence="7" type="ORF">DBRI00130_LOCUS29056</name>
    <name evidence="8" type="ORF">DBRI00130_LOCUS29057</name>
</gene>
<dbReference type="EMBL" id="HBNS01037199">
    <property type="protein sequence ID" value="CAE4634117.1"/>
    <property type="molecule type" value="Transcribed_RNA"/>
</dbReference>
<evidence type="ECO:0000313" key="8">
    <source>
        <dbReference type="EMBL" id="CAE4634118.1"/>
    </source>
</evidence>
<dbReference type="SMART" id="SM00516">
    <property type="entry name" value="SEC14"/>
    <property type="match status" value="1"/>
</dbReference>
<evidence type="ECO:0000256" key="3">
    <source>
        <dbReference type="ARBA" id="ARBA00025740"/>
    </source>
</evidence>
<keyword evidence="5" id="KW-0812">Transmembrane</keyword>
<accession>A0A6V2K420</accession>
<feature type="region of interest" description="Disordered" evidence="4">
    <location>
        <begin position="660"/>
        <end position="685"/>
    </location>
</feature>
<dbReference type="PANTHER" id="PTHR11227">
    <property type="entry name" value="WD-REPEAT PROTEIN INTERACTING WITH PHOSPHOINOSIDES WIPI -RELATED"/>
    <property type="match status" value="1"/>
</dbReference>
<dbReference type="Pfam" id="PF00650">
    <property type="entry name" value="CRAL_TRIO"/>
    <property type="match status" value="1"/>
</dbReference>
<evidence type="ECO:0000256" key="1">
    <source>
        <dbReference type="ARBA" id="ARBA00022574"/>
    </source>
</evidence>
<feature type="compositionally biased region" description="Basic and acidic residues" evidence="4">
    <location>
        <begin position="83"/>
        <end position="97"/>
    </location>
</feature>
<feature type="region of interest" description="Disordered" evidence="4">
    <location>
        <begin position="79"/>
        <end position="100"/>
    </location>
</feature>
<keyword evidence="1" id="KW-0853">WD repeat</keyword>
<comment type="similarity">
    <text evidence="3">Belongs to the WD repeat PROPPIN family.</text>
</comment>
<dbReference type="EMBL" id="HBNS01037200">
    <property type="protein sequence ID" value="CAE4634118.1"/>
    <property type="molecule type" value="Transcribed_RNA"/>
</dbReference>
<feature type="transmembrane region" description="Helical" evidence="5">
    <location>
        <begin position="536"/>
        <end position="558"/>
    </location>
</feature>
<name>A0A6V2K420_9STRA</name>
<dbReference type="InterPro" id="IPR048720">
    <property type="entry name" value="PROPPIN"/>
</dbReference>
<keyword evidence="5" id="KW-0472">Membrane</keyword>
<dbReference type="Gene3D" id="3.40.525.10">
    <property type="entry name" value="CRAL-TRIO lipid binding domain"/>
    <property type="match status" value="1"/>
</dbReference>
<feature type="compositionally biased region" description="Basic and acidic residues" evidence="4">
    <location>
        <begin position="665"/>
        <end position="679"/>
    </location>
</feature>
<keyword evidence="5" id="KW-1133">Transmembrane helix</keyword>
<dbReference type="GO" id="GO:0005737">
    <property type="term" value="C:cytoplasm"/>
    <property type="evidence" value="ECO:0007669"/>
    <property type="project" value="UniProtKB-ARBA"/>
</dbReference>
<dbReference type="InterPro" id="IPR036865">
    <property type="entry name" value="CRAL-TRIO_dom_sf"/>
</dbReference>
<dbReference type="InterPro" id="IPR015943">
    <property type="entry name" value="WD40/YVTN_repeat-like_dom_sf"/>
</dbReference>
<dbReference type="SUPFAM" id="SSF50978">
    <property type="entry name" value="WD40 repeat-like"/>
    <property type="match status" value="1"/>
</dbReference>
<evidence type="ECO:0000256" key="2">
    <source>
        <dbReference type="ARBA" id="ARBA00022737"/>
    </source>
</evidence>
<keyword evidence="2" id="KW-0677">Repeat</keyword>
<feature type="domain" description="CRAL-TRIO" evidence="6">
    <location>
        <begin position="707"/>
        <end position="881"/>
    </location>
</feature>
<evidence type="ECO:0000259" key="6">
    <source>
        <dbReference type="PROSITE" id="PS50191"/>
    </source>
</evidence>
<sequence>MTPNTQTENGPASANTNVKISPDTVPSKKLPNNDNLLSLSFNQDGGCLAVGTSYGFRICNVHPFQETFRRDFRYIDAESSNSSDKKEDTETKSESNTKRGTGIGRVAMLHRTNILALVGGGQSPRYSPRRVIIYDDHLSKTTGELSFQRRVLNVKLRRDRICVALVDCVSVYNFSDYKLLDTIHTCDNELGLMDINTDPASVDVAEDESPTAKVKDGKKVIVKGGDLILACPGASKGQVKVELYGQCKSVLIEAHDIPLGALALTKDGSLLATTCENGTIIRLFDTGATSMSTNAGSLLQKFRRGKEHAVVSCLAFSPEGCFLSCASDRGTVHLFRVSTNGEYAEDSVNKPDVPNGTGTNYVSRSVDIIKSAPMAAGRLVLLPKKLIMEGEESFAQVRDISNPRICAFVPNKPKAIAIVGVDEFGNASLTIASFNIDSAIVEKNECYHFFRKNHEVKRELNHKPNSTKKVPKKKHADKKKVTSKYINNVDSIRKMVIEDMESTTPTTVGSKDIVIAMVLVANGYVTYVPPPHSSYYFTHVIFVSIFYTITWICIVVAVNKGDKYFDKHWKEVLIKYGYLDEEDKIEEDDPTVVEGYAVARESQVEGDDKNSRLKKLCPESTPAERERFLAARNGDTSAAAEQLGSYLRWRSLSKIDELFASESTGEERENGENEKEETQHTITSPSISDEEIWKISARGATSIEKDGQAAADARVPQIVFSNSIDSSDGGKMTKKIIHVLPGRLDLGLASPDAYAQAVAIFLEKKQDRESLEKIDIVIDVRGAKGWANPKPTAVLPFVKTVSSLLGSNFPERLDRCILFPLPRVMSPLWNMARKFLDEDTANKIHVCFGGGGHDDPIPSSVGQHLDQKIIDEMQDRRKSLK</sequence>
<dbReference type="Pfam" id="PF21032">
    <property type="entry name" value="PROPPIN"/>
    <property type="match status" value="1"/>
</dbReference>
<dbReference type="SUPFAM" id="SSF52087">
    <property type="entry name" value="CRAL/TRIO domain"/>
    <property type="match status" value="1"/>
</dbReference>
<feature type="region of interest" description="Disordered" evidence="4">
    <location>
        <begin position="1"/>
        <end position="31"/>
    </location>
</feature>
<evidence type="ECO:0000256" key="4">
    <source>
        <dbReference type="SAM" id="MobiDB-lite"/>
    </source>
</evidence>
<dbReference type="Gene3D" id="2.130.10.10">
    <property type="entry name" value="YVTN repeat-like/Quinoprotein amine dehydrogenase"/>
    <property type="match status" value="1"/>
</dbReference>
<evidence type="ECO:0000256" key="5">
    <source>
        <dbReference type="SAM" id="Phobius"/>
    </source>
</evidence>
<dbReference type="CDD" id="cd00170">
    <property type="entry name" value="SEC14"/>
    <property type="match status" value="1"/>
</dbReference>
<dbReference type="InterPro" id="IPR001680">
    <property type="entry name" value="WD40_rpt"/>
</dbReference>
<dbReference type="InterPro" id="IPR001251">
    <property type="entry name" value="CRAL-TRIO_dom"/>
</dbReference>